<dbReference type="Pfam" id="PF01202">
    <property type="entry name" value="SKI"/>
    <property type="match status" value="1"/>
</dbReference>
<dbReference type="InterPro" id="IPR027417">
    <property type="entry name" value="P-loop_NTPase"/>
</dbReference>
<dbReference type="InterPro" id="IPR046346">
    <property type="entry name" value="Aminoacid_DH-like_N_sf"/>
</dbReference>
<dbReference type="GO" id="GO:0003855">
    <property type="term" value="F:3-dehydroquinate dehydratase activity"/>
    <property type="evidence" value="ECO:0007669"/>
    <property type="project" value="InterPro"/>
</dbReference>
<dbReference type="Gene3D" id="3.20.20.70">
    <property type="entry name" value="Aldolase class I"/>
    <property type="match status" value="1"/>
</dbReference>
<keyword evidence="4" id="KW-0067">ATP-binding</keyword>
<dbReference type="OrthoDB" id="197068at2759"/>
<evidence type="ECO:0000313" key="7">
    <source>
        <dbReference type="Proteomes" id="UP000187209"/>
    </source>
</evidence>
<dbReference type="GO" id="GO:0005524">
    <property type="term" value="F:ATP binding"/>
    <property type="evidence" value="ECO:0007669"/>
    <property type="project" value="UniProtKB-KW"/>
</dbReference>
<dbReference type="SUPFAM" id="SSF51735">
    <property type="entry name" value="NAD(P)-binding Rossmann-fold domains"/>
    <property type="match status" value="1"/>
</dbReference>
<dbReference type="PANTHER" id="PTHR21089:SF1">
    <property type="entry name" value="BIFUNCTIONAL 3-DEHYDROQUINATE DEHYDRATASE_SHIKIMATE DEHYDROGENASE, CHLOROPLASTIC"/>
    <property type="match status" value="1"/>
</dbReference>
<dbReference type="InterPro" id="IPR022893">
    <property type="entry name" value="Shikimate_DH_fam"/>
</dbReference>
<dbReference type="InterPro" id="IPR013708">
    <property type="entry name" value="Shikimate_DH-bd_N"/>
</dbReference>
<dbReference type="PANTHER" id="PTHR21089">
    <property type="entry name" value="SHIKIMATE DEHYDROGENASE"/>
    <property type="match status" value="1"/>
</dbReference>
<feature type="domain" description="Shikimate dehydrogenase substrate binding N-terminal" evidence="5">
    <location>
        <begin position="373"/>
        <end position="453"/>
    </location>
</feature>
<dbReference type="Gene3D" id="3.40.50.10860">
    <property type="entry name" value="Leucine Dehydrogenase, chain A, domain 1"/>
    <property type="match status" value="1"/>
</dbReference>
<evidence type="ECO:0000256" key="1">
    <source>
        <dbReference type="ARBA" id="ARBA00022679"/>
    </source>
</evidence>
<dbReference type="Pfam" id="PF08501">
    <property type="entry name" value="Shikimate_dh_N"/>
    <property type="match status" value="1"/>
</dbReference>
<dbReference type="InterPro" id="IPR031322">
    <property type="entry name" value="Shikimate/glucono_kinase"/>
</dbReference>
<dbReference type="GO" id="GO:0009423">
    <property type="term" value="P:chorismate biosynthetic process"/>
    <property type="evidence" value="ECO:0007669"/>
    <property type="project" value="TreeGrafter"/>
</dbReference>
<dbReference type="InterPro" id="IPR001381">
    <property type="entry name" value="DHquinase_I"/>
</dbReference>
<dbReference type="GO" id="GO:0016301">
    <property type="term" value="F:kinase activity"/>
    <property type="evidence" value="ECO:0007669"/>
    <property type="project" value="UniProtKB-KW"/>
</dbReference>
<dbReference type="EMBL" id="MPUH01001247">
    <property type="protein sequence ID" value="OMJ69049.1"/>
    <property type="molecule type" value="Genomic_DNA"/>
</dbReference>
<accession>A0A1R2AWZ3</accession>
<evidence type="ECO:0000256" key="2">
    <source>
        <dbReference type="ARBA" id="ARBA00022741"/>
    </source>
</evidence>
<reference evidence="6 7" key="1">
    <citation type="submission" date="2016-11" db="EMBL/GenBank/DDBJ databases">
        <title>The macronuclear genome of Stentor coeruleus: a giant cell with tiny introns.</title>
        <authorList>
            <person name="Slabodnick M."/>
            <person name="Ruby J.G."/>
            <person name="Reiff S.B."/>
            <person name="Swart E.C."/>
            <person name="Gosai S."/>
            <person name="Prabakaran S."/>
            <person name="Witkowska E."/>
            <person name="Larue G.E."/>
            <person name="Fisher S."/>
            <person name="Freeman R.M."/>
            <person name="Gunawardena J."/>
            <person name="Chu W."/>
            <person name="Stover N.A."/>
            <person name="Gregory B.D."/>
            <person name="Nowacki M."/>
            <person name="Derisi J."/>
            <person name="Roy S.W."/>
            <person name="Marshall W.F."/>
            <person name="Sood P."/>
        </authorList>
    </citation>
    <scope>NUCLEOTIDE SEQUENCE [LARGE SCALE GENOMIC DNA]</scope>
    <source>
        <strain evidence="6">WM001</strain>
    </source>
</reference>
<dbReference type="PROSITE" id="PS01128">
    <property type="entry name" value="SHIKIMATE_KINASE"/>
    <property type="match status" value="1"/>
</dbReference>
<dbReference type="InterPro" id="IPR036291">
    <property type="entry name" value="NAD(P)-bd_dom_sf"/>
</dbReference>
<keyword evidence="7" id="KW-1185">Reference proteome</keyword>
<keyword evidence="2" id="KW-0547">Nucleotide-binding</keyword>
<dbReference type="InterPro" id="IPR013785">
    <property type="entry name" value="Aldolase_TIM"/>
</dbReference>
<keyword evidence="3" id="KW-0418">Kinase</keyword>
<evidence type="ECO:0000256" key="4">
    <source>
        <dbReference type="ARBA" id="ARBA00022840"/>
    </source>
</evidence>
<name>A0A1R2AWZ3_9CILI</name>
<evidence type="ECO:0000259" key="5">
    <source>
        <dbReference type="Pfam" id="PF08501"/>
    </source>
</evidence>
<dbReference type="CDD" id="cd01065">
    <property type="entry name" value="NAD_bind_Shikimate_DH"/>
    <property type="match status" value="1"/>
</dbReference>
<dbReference type="Gene3D" id="3.40.50.720">
    <property type="entry name" value="NAD(P)-binding Rossmann-like Domain"/>
    <property type="match status" value="1"/>
</dbReference>
<comment type="caution">
    <text evidence="6">The sequence shown here is derived from an EMBL/GenBank/DDBJ whole genome shotgun (WGS) entry which is preliminary data.</text>
</comment>
<keyword evidence="1" id="KW-0808">Transferase</keyword>
<evidence type="ECO:0000313" key="6">
    <source>
        <dbReference type="EMBL" id="OMJ69049.1"/>
    </source>
</evidence>
<dbReference type="SUPFAM" id="SSF53223">
    <property type="entry name" value="Aminoacid dehydrogenase-like, N-terminal domain"/>
    <property type="match status" value="1"/>
</dbReference>
<dbReference type="GO" id="GO:0004764">
    <property type="term" value="F:shikimate 3-dehydrogenase (NADP+) activity"/>
    <property type="evidence" value="ECO:0007669"/>
    <property type="project" value="InterPro"/>
</dbReference>
<proteinExistence type="predicted"/>
<protein>
    <recommendedName>
        <fullName evidence="5">Shikimate dehydrogenase substrate binding N-terminal domain-containing protein</fullName>
    </recommendedName>
</protein>
<dbReference type="InterPro" id="IPR023000">
    <property type="entry name" value="Shikimate_kinase_CS"/>
</dbReference>
<organism evidence="6 7">
    <name type="scientific">Stentor coeruleus</name>
    <dbReference type="NCBI Taxonomy" id="5963"/>
    <lineage>
        <taxon>Eukaryota</taxon>
        <taxon>Sar</taxon>
        <taxon>Alveolata</taxon>
        <taxon>Ciliophora</taxon>
        <taxon>Postciliodesmatophora</taxon>
        <taxon>Heterotrichea</taxon>
        <taxon>Heterotrichida</taxon>
        <taxon>Stentoridae</taxon>
        <taxon>Stentor</taxon>
    </lineage>
</organism>
<dbReference type="Gene3D" id="3.40.50.300">
    <property type="entry name" value="P-loop containing nucleotide triphosphate hydrolases"/>
    <property type="match status" value="1"/>
</dbReference>
<dbReference type="Pfam" id="PF01487">
    <property type="entry name" value="DHquinase_I"/>
    <property type="match status" value="1"/>
</dbReference>
<sequence length="622" mass="71506">MRGVGKSTFGMKLAQEIGWEFVDLDFLIQEDLQIDSLGEWITDNGIDNFRNLEYVYLQKCLLFNKTIISTGGGIVEHLQAQTLLMAHYPVIWIRTSLENISSNLENKTSHRVPLNIYEAYAKRVPLFEKIYDYQFNYSTLCVETNSENFNLFCYKVLGKKCPLPNDFSNFGCVSSSEDLDVIEKSQYLTAVEIRADFYESIENSYKDLNIVKEKLKGGLSIFTFRGNVDEKYWEILMNAGKYLPDFIDVQFEFGSKWLENFESLRLAFPSIRIILSYHTEIHNQDFESIFNFMCSLSPDIVKFISPCFALPLTVLPHIHFSLGLENLVTRIKNTYFSPVRLGKSTGKGQLSYEELKNFQLSLNIMPEKKCFYLAGNNISRSPAKKLYNRLFSSYGLDYTYEFLETNSLDEVIQTLKSPYCLGMSITIPYKESIIPYLDEISSEAKILGAVNTIIKRNGRLIGTNTDWHGLYYPLKFRRIHKTYNSAAVLGAGGTSKAAIYALSKLKFKITLWNRSKERLMLGNWPCMITQDLDEIKNANVIVSTIPGNAEVLLPWLSNKHIVLESAYFPDETFIGKQANQSGAVLITGKEMYLYMARYQFRIFTGKDISKEIIRNRFPIFKN</sequence>
<evidence type="ECO:0000256" key="3">
    <source>
        <dbReference type="ARBA" id="ARBA00022777"/>
    </source>
</evidence>
<dbReference type="Proteomes" id="UP000187209">
    <property type="component" value="Unassembled WGS sequence"/>
</dbReference>
<dbReference type="PRINTS" id="PR01100">
    <property type="entry name" value="SHIKIMTKNASE"/>
</dbReference>
<dbReference type="GO" id="GO:0019632">
    <property type="term" value="P:shikimate metabolic process"/>
    <property type="evidence" value="ECO:0007669"/>
    <property type="project" value="TreeGrafter"/>
</dbReference>
<dbReference type="AlphaFoldDB" id="A0A1R2AWZ3"/>
<dbReference type="SUPFAM" id="SSF51569">
    <property type="entry name" value="Aldolase"/>
    <property type="match status" value="1"/>
</dbReference>
<dbReference type="SUPFAM" id="SSF52540">
    <property type="entry name" value="P-loop containing nucleoside triphosphate hydrolases"/>
    <property type="match status" value="1"/>
</dbReference>
<gene>
    <name evidence="6" type="ORF">SteCoe_33330</name>
</gene>